<dbReference type="PANTHER" id="PTHR10285">
    <property type="entry name" value="URIDINE KINASE"/>
    <property type="match status" value="1"/>
</dbReference>
<accession>A0A561E776</accession>
<keyword evidence="3" id="KW-1185">Reference proteome</keyword>
<dbReference type="AlphaFoldDB" id="A0A561E776"/>
<evidence type="ECO:0000313" key="3">
    <source>
        <dbReference type="Proteomes" id="UP000318297"/>
    </source>
</evidence>
<dbReference type="EMBL" id="VIVQ01000001">
    <property type="protein sequence ID" value="TWE11410.1"/>
    <property type="molecule type" value="Genomic_DNA"/>
</dbReference>
<gene>
    <name evidence="2" type="ORF">BKA23_0175</name>
</gene>
<name>A0A561E776_9MICO</name>
<dbReference type="Gene3D" id="3.40.50.300">
    <property type="entry name" value="P-loop containing nucleotide triphosphate hydrolases"/>
    <property type="match status" value="2"/>
</dbReference>
<dbReference type="SUPFAM" id="SSF52540">
    <property type="entry name" value="P-loop containing nucleoside triphosphate hydrolases"/>
    <property type="match status" value="1"/>
</dbReference>
<comment type="caution">
    <text evidence="2">The sequence shown here is derived from an EMBL/GenBank/DDBJ whole genome shotgun (WGS) entry which is preliminary data.</text>
</comment>
<protein>
    <submittedName>
        <fullName evidence="2">Phosphoribulokinase/uridine kinase family protein</fullName>
    </submittedName>
</protein>
<organism evidence="2 3">
    <name type="scientific">Rudaeicoccus suwonensis</name>
    <dbReference type="NCBI Taxonomy" id="657409"/>
    <lineage>
        <taxon>Bacteria</taxon>
        <taxon>Bacillati</taxon>
        <taxon>Actinomycetota</taxon>
        <taxon>Actinomycetes</taxon>
        <taxon>Micrococcales</taxon>
        <taxon>Dermacoccaceae</taxon>
        <taxon>Rudaeicoccus</taxon>
    </lineage>
</organism>
<sequence>MIIGLTGPPGSGKSTLAQHLSDASNRVGIATVVVPMDGFHLAQARLDERGLASVKGAPETFDADGYVALLHRLRQPAVPLSEDQFNGDFPKTPYPQRFSRRDKQSVAARSIWAPAFDRSLEEPIAGAIEIPPGAELIITEGNYLLHPDEPWRQVRGLLDQVWFVDLPSDVRRARLTARHERFGRTPEDARAHALGSDERNALLINETRDLADALLIEDHG</sequence>
<keyword evidence="2" id="KW-0418">Kinase</keyword>
<dbReference type="GO" id="GO:0005524">
    <property type="term" value="F:ATP binding"/>
    <property type="evidence" value="ECO:0007669"/>
    <property type="project" value="InterPro"/>
</dbReference>
<reference evidence="2 3" key="1">
    <citation type="submission" date="2019-06" db="EMBL/GenBank/DDBJ databases">
        <title>Sequencing the genomes of 1000 actinobacteria strains.</title>
        <authorList>
            <person name="Klenk H.-P."/>
        </authorList>
    </citation>
    <scope>NUCLEOTIDE SEQUENCE [LARGE SCALE GENOMIC DNA]</scope>
    <source>
        <strain evidence="2 3">DSM 19560</strain>
    </source>
</reference>
<dbReference type="GO" id="GO:0016301">
    <property type="term" value="F:kinase activity"/>
    <property type="evidence" value="ECO:0007669"/>
    <property type="project" value="UniProtKB-KW"/>
</dbReference>
<dbReference type="Proteomes" id="UP000318297">
    <property type="component" value="Unassembled WGS sequence"/>
</dbReference>
<evidence type="ECO:0000259" key="1">
    <source>
        <dbReference type="Pfam" id="PF00485"/>
    </source>
</evidence>
<feature type="domain" description="Phosphoribulokinase/uridine kinase" evidence="1">
    <location>
        <begin position="2"/>
        <end position="178"/>
    </location>
</feature>
<dbReference type="InterPro" id="IPR006083">
    <property type="entry name" value="PRK/URK"/>
</dbReference>
<dbReference type="Pfam" id="PF00485">
    <property type="entry name" value="PRK"/>
    <property type="match status" value="1"/>
</dbReference>
<keyword evidence="2" id="KW-0808">Transferase</keyword>
<evidence type="ECO:0000313" key="2">
    <source>
        <dbReference type="EMBL" id="TWE11410.1"/>
    </source>
</evidence>
<dbReference type="InterPro" id="IPR027417">
    <property type="entry name" value="P-loop_NTPase"/>
</dbReference>
<proteinExistence type="predicted"/>